<organism evidence="1 2">
    <name type="scientific">Xylanibacillus composti</name>
    <dbReference type="NCBI Taxonomy" id="1572762"/>
    <lineage>
        <taxon>Bacteria</taxon>
        <taxon>Bacillati</taxon>
        <taxon>Bacillota</taxon>
        <taxon>Bacilli</taxon>
        <taxon>Bacillales</taxon>
        <taxon>Paenibacillaceae</taxon>
        <taxon>Xylanibacillus</taxon>
    </lineage>
</organism>
<reference evidence="1" key="1">
    <citation type="submission" date="2021-04" db="EMBL/GenBank/DDBJ databases">
        <title>Draft genome sequence of Xylanibacillus composti strain K13.</title>
        <authorList>
            <person name="Uke A."/>
            <person name="Chhe C."/>
            <person name="Baramee S."/>
            <person name="Kosugi A."/>
        </authorList>
    </citation>
    <scope>NUCLEOTIDE SEQUENCE</scope>
    <source>
        <strain evidence="1">K13</strain>
    </source>
</reference>
<evidence type="ECO:0000313" key="1">
    <source>
        <dbReference type="EMBL" id="GIQ71439.1"/>
    </source>
</evidence>
<gene>
    <name evidence="1" type="ORF">XYCOK13_42630</name>
</gene>
<evidence type="ECO:0000313" key="2">
    <source>
        <dbReference type="Proteomes" id="UP000677918"/>
    </source>
</evidence>
<sequence length="46" mass="5070">MKSLLLPAQYANTRCYVPAQYAGIAARAELEKSNGGEQKEQKEQKG</sequence>
<comment type="caution">
    <text evidence="1">The sequence shown here is derived from an EMBL/GenBank/DDBJ whole genome shotgun (WGS) entry which is preliminary data.</text>
</comment>
<dbReference type="Proteomes" id="UP000677918">
    <property type="component" value="Unassembled WGS sequence"/>
</dbReference>
<name>A0A8J4H913_9BACL</name>
<dbReference type="AlphaFoldDB" id="A0A8J4H913"/>
<protein>
    <submittedName>
        <fullName evidence="1">Uncharacterized protein</fullName>
    </submittedName>
</protein>
<proteinExistence type="predicted"/>
<dbReference type="RefSeq" id="WP_213414232.1">
    <property type="nucleotide sequence ID" value="NZ_BOVK01000089.1"/>
</dbReference>
<keyword evidence="2" id="KW-1185">Reference proteome</keyword>
<accession>A0A8J4H913</accession>
<dbReference type="EMBL" id="BOVK01000089">
    <property type="protein sequence ID" value="GIQ71439.1"/>
    <property type="molecule type" value="Genomic_DNA"/>
</dbReference>